<accession>A0A7S3J7U1</accession>
<evidence type="ECO:0000313" key="2">
    <source>
        <dbReference type="EMBL" id="CAE0345888.1"/>
    </source>
</evidence>
<dbReference type="PANTHER" id="PTHR12412:SF2">
    <property type="entry name" value="NUCLEAR CAP-BINDING PROTEIN SUBUNIT 1"/>
    <property type="match status" value="1"/>
</dbReference>
<organism evidence="2">
    <name type="scientific">Euplotes harpa</name>
    <dbReference type="NCBI Taxonomy" id="151035"/>
    <lineage>
        <taxon>Eukaryota</taxon>
        <taxon>Sar</taxon>
        <taxon>Alveolata</taxon>
        <taxon>Ciliophora</taxon>
        <taxon>Intramacronucleata</taxon>
        <taxon>Spirotrichea</taxon>
        <taxon>Hypotrichia</taxon>
        <taxon>Euplotida</taxon>
        <taxon>Euplotidae</taxon>
        <taxon>Euplotes</taxon>
    </lineage>
</organism>
<dbReference type="GO" id="GO:0000184">
    <property type="term" value="P:nuclear-transcribed mRNA catabolic process, nonsense-mediated decay"/>
    <property type="evidence" value="ECO:0007669"/>
    <property type="project" value="TreeGrafter"/>
</dbReference>
<dbReference type="EMBL" id="HBII01011152">
    <property type="protein sequence ID" value="CAE0345888.1"/>
    <property type="molecule type" value="Transcribed_RNA"/>
</dbReference>
<reference evidence="2" key="1">
    <citation type="submission" date="2021-01" db="EMBL/GenBank/DDBJ databases">
        <authorList>
            <person name="Corre E."/>
            <person name="Pelletier E."/>
            <person name="Niang G."/>
            <person name="Scheremetjew M."/>
            <person name="Finn R."/>
            <person name="Kale V."/>
            <person name="Holt S."/>
            <person name="Cochrane G."/>
            <person name="Meng A."/>
            <person name="Brown T."/>
            <person name="Cohen L."/>
        </authorList>
    </citation>
    <scope>NUCLEOTIDE SEQUENCE</scope>
    <source>
        <strain evidence="2">FSP1.4</strain>
    </source>
</reference>
<dbReference type="PANTHER" id="PTHR12412">
    <property type="entry name" value="CAP BINDING PROTEIN"/>
    <property type="match status" value="1"/>
</dbReference>
<dbReference type="GO" id="GO:0005846">
    <property type="term" value="C:nuclear cap binding complex"/>
    <property type="evidence" value="ECO:0007669"/>
    <property type="project" value="InterPro"/>
</dbReference>
<dbReference type="SUPFAM" id="SSF48371">
    <property type="entry name" value="ARM repeat"/>
    <property type="match status" value="1"/>
</dbReference>
<dbReference type="Gene3D" id="1.25.40.180">
    <property type="match status" value="1"/>
</dbReference>
<feature type="domain" description="MIF4G-like type 2" evidence="1">
    <location>
        <begin position="22"/>
        <end position="204"/>
    </location>
</feature>
<evidence type="ECO:0000259" key="1">
    <source>
        <dbReference type="Pfam" id="PF09090"/>
    </source>
</evidence>
<protein>
    <recommendedName>
        <fullName evidence="1">MIF4G-like type 2 domain-containing protein</fullName>
    </recommendedName>
</protein>
<dbReference type="AlphaFoldDB" id="A0A7S3J7U1"/>
<dbReference type="GO" id="GO:0000339">
    <property type="term" value="F:RNA cap binding"/>
    <property type="evidence" value="ECO:0007669"/>
    <property type="project" value="InterPro"/>
</dbReference>
<dbReference type="GO" id="GO:0003729">
    <property type="term" value="F:mRNA binding"/>
    <property type="evidence" value="ECO:0007669"/>
    <property type="project" value="TreeGrafter"/>
</dbReference>
<dbReference type="GO" id="GO:0005634">
    <property type="term" value="C:nucleus"/>
    <property type="evidence" value="ECO:0007669"/>
    <property type="project" value="TreeGrafter"/>
</dbReference>
<dbReference type="Pfam" id="PF09090">
    <property type="entry name" value="MIF4G_like_2"/>
    <property type="match status" value="1"/>
</dbReference>
<dbReference type="InterPro" id="IPR016024">
    <property type="entry name" value="ARM-type_fold"/>
</dbReference>
<name>A0A7S3J7U1_9SPIT</name>
<dbReference type="GO" id="GO:0006406">
    <property type="term" value="P:mRNA export from nucleus"/>
    <property type="evidence" value="ECO:0007669"/>
    <property type="project" value="InterPro"/>
</dbReference>
<gene>
    <name evidence="2" type="ORF">EHAR0213_LOCUS4798</name>
</gene>
<sequence>MSSIEGSSTVSEFNVESSGFDFIEIFMECLLYKSQKSLIHLKKLATRFLTIIKNTLSDEQSQAKACEVVSNVWCNNEQKEISIFDQLLNLGIISPLTMIKYIFERIRVIDHTKNMYAKEWKILHKLVSKQLIKFHESGRDNSGNQLFSQNDEMEDADLLHKDETLHEQNEKLILTTIFESFDVCIQNLQESSSQPVEGQGNQEDKSAAIPLEKRIENITNRRKALLRRLSQIPLIKSFVS</sequence>
<proteinExistence type="predicted"/>
<dbReference type="InterPro" id="IPR027159">
    <property type="entry name" value="CBP80"/>
</dbReference>
<dbReference type="InterPro" id="IPR015174">
    <property type="entry name" value="MIF4G-like_typ-2"/>
</dbReference>